<sequence>MPFYIITCRVQALCGFDGSSCGANYTSFAAFAPAVLDAAAGMQAMFSDLVAQRGLRSTAPLPGPLPTPGARPGAPPSYSNQPSIGAVLLVGCHALECETIFTPACTAVPKHVYWGHGTSTWTREVMQSKRWPGTRHGGLIRRLDLSGEPASGYFGEIDSIRSVVCSFSSSAERQCAACQALNRNYQWKRSADSAALRVAVTRCPLILNMAGPLVHDFMSLMCVGMNMSSGCGAMRDVVKRDGKYLVYGLSGGELADMEGSSTTQYTLKKLSRRKGADAGLTQKRQPRQQKVEEWVLAEVPAEARSKSGRRIKSTRKETSLY</sequence>
<evidence type="ECO:0000313" key="2">
    <source>
        <dbReference type="EMBL" id="EFJ40983.1"/>
    </source>
</evidence>
<reference evidence="2 3" key="1">
    <citation type="journal article" date="2010" name="Science">
        <title>Genomic analysis of organismal complexity in the multicellular green alga Volvox carteri.</title>
        <authorList>
            <person name="Prochnik S.E."/>
            <person name="Umen J."/>
            <person name="Nedelcu A.M."/>
            <person name="Hallmann A."/>
            <person name="Miller S.M."/>
            <person name="Nishii I."/>
            <person name="Ferris P."/>
            <person name="Kuo A."/>
            <person name="Mitros T."/>
            <person name="Fritz-Laylin L.K."/>
            <person name="Hellsten U."/>
            <person name="Chapman J."/>
            <person name="Simakov O."/>
            <person name="Rensing S.A."/>
            <person name="Terry A."/>
            <person name="Pangilinan J."/>
            <person name="Kapitonov V."/>
            <person name="Jurka J."/>
            <person name="Salamov A."/>
            <person name="Shapiro H."/>
            <person name="Schmutz J."/>
            <person name="Grimwood J."/>
            <person name="Lindquist E."/>
            <person name="Lucas S."/>
            <person name="Grigoriev I.V."/>
            <person name="Schmitt R."/>
            <person name="Kirk D."/>
            <person name="Rokhsar D.S."/>
        </authorList>
    </citation>
    <scope>NUCLEOTIDE SEQUENCE [LARGE SCALE GENOMIC DNA]</scope>
    <source>
        <strain evidence="3">f. Nagariensis / Eve</strain>
    </source>
</reference>
<feature type="region of interest" description="Disordered" evidence="1">
    <location>
        <begin position="302"/>
        <end position="321"/>
    </location>
</feature>
<keyword evidence="3" id="KW-1185">Reference proteome</keyword>
<evidence type="ECO:0000313" key="3">
    <source>
        <dbReference type="Proteomes" id="UP000001058"/>
    </source>
</evidence>
<dbReference type="KEGG" id="vcn:VOLCADRAFT_99081"/>
<dbReference type="Proteomes" id="UP000001058">
    <property type="component" value="Unassembled WGS sequence"/>
</dbReference>
<protein>
    <submittedName>
        <fullName evidence="2">Uncharacterized protein</fullName>
    </submittedName>
</protein>
<proteinExistence type="predicted"/>
<name>D8UGZ6_VOLCA</name>
<feature type="region of interest" description="Disordered" evidence="1">
    <location>
        <begin position="57"/>
        <end position="78"/>
    </location>
</feature>
<dbReference type="EMBL" id="GL378403">
    <property type="protein sequence ID" value="EFJ40983.1"/>
    <property type="molecule type" value="Genomic_DNA"/>
</dbReference>
<organism evidence="3">
    <name type="scientific">Volvox carteri f. nagariensis</name>
    <dbReference type="NCBI Taxonomy" id="3068"/>
    <lineage>
        <taxon>Eukaryota</taxon>
        <taxon>Viridiplantae</taxon>
        <taxon>Chlorophyta</taxon>
        <taxon>core chlorophytes</taxon>
        <taxon>Chlorophyceae</taxon>
        <taxon>CS clade</taxon>
        <taxon>Chlamydomonadales</taxon>
        <taxon>Volvocaceae</taxon>
        <taxon>Volvox</taxon>
    </lineage>
</organism>
<gene>
    <name evidence="2" type="ORF">VOLCADRAFT_99081</name>
</gene>
<accession>D8UGZ6</accession>
<dbReference type="AlphaFoldDB" id="D8UGZ6"/>
<dbReference type="InParanoid" id="D8UGZ6"/>
<evidence type="ECO:0000256" key="1">
    <source>
        <dbReference type="SAM" id="MobiDB-lite"/>
    </source>
</evidence>
<dbReference type="RefSeq" id="XP_002957957.1">
    <property type="nucleotide sequence ID" value="XM_002957911.1"/>
</dbReference>
<dbReference type="GeneID" id="9623027"/>
<feature type="compositionally biased region" description="Pro residues" evidence="1">
    <location>
        <begin position="61"/>
        <end position="75"/>
    </location>
</feature>